<name>A0A917DF16_9FLAO</name>
<accession>A0A917DF16</accession>
<keyword evidence="3" id="KW-1185">Reference proteome</keyword>
<feature type="transmembrane region" description="Helical" evidence="1">
    <location>
        <begin position="86"/>
        <end position="104"/>
    </location>
</feature>
<keyword evidence="1" id="KW-0472">Membrane</keyword>
<evidence type="ECO:0008006" key="4">
    <source>
        <dbReference type="Google" id="ProtNLM"/>
    </source>
</evidence>
<dbReference type="Proteomes" id="UP000625735">
    <property type="component" value="Unassembled WGS sequence"/>
</dbReference>
<protein>
    <recommendedName>
        <fullName evidence="4">Zinc-ribbon 15 domain-containing protein</fullName>
    </recommendedName>
</protein>
<keyword evidence="1" id="KW-0812">Transmembrane</keyword>
<dbReference type="AlphaFoldDB" id="A0A917DF16"/>
<organism evidence="2 3">
    <name type="scientific">Flavobacterium orientale</name>
    <dbReference type="NCBI Taxonomy" id="1756020"/>
    <lineage>
        <taxon>Bacteria</taxon>
        <taxon>Pseudomonadati</taxon>
        <taxon>Bacteroidota</taxon>
        <taxon>Flavobacteriia</taxon>
        <taxon>Flavobacteriales</taxon>
        <taxon>Flavobacteriaceae</taxon>
        <taxon>Flavobacterium</taxon>
    </lineage>
</organism>
<evidence type="ECO:0000313" key="2">
    <source>
        <dbReference type="EMBL" id="GGD32763.1"/>
    </source>
</evidence>
<comment type="caution">
    <text evidence="2">The sequence shown here is derived from an EMBL/GenBank/DDBJ whole genome shotgun (WGS) entry which is preliminary data.</text>
</comment>
<reference evidence="2" key="2">
    <citation type="submission" date="2020-09" db="EMBL/GenBank/DDBJ databases">
        <authorList>
            <person name="Sun Q."/>
            <person name="Zhou Y."/>
        </authorList>
    </citation>
    <scope>NUCLEOTIDE SEQUENCE</scope>
    <source>
        <strain evidence="2">CGMCC 1.12506</strain>
    </source>
</reference>
<dbReference type="RefSeq" id="WP_188362780.1">
    <property type="nucleotide sequence ID" value="NZ_BMFG01000010.1"/>
</dbReference>
<evidence type="ECO:0000313" key="3">
    <source>
        <dbReference type="Proteomes" id="UP000625735"/>
    </source>
</evidence>
<sequence length="282" mass="32319">MIVGVFKRELTTQKLATVACESCGEEQLYVTVYSKFFVLGLPVFPTEKAIEVHCKHCKKQNHINAKTQRSAADRIQRVVEQTKHKWYTYLLLIIFGVGSVYVMLTQFDEFKQEMGITPETNAPVIYETELSATDEVLDEIVVAETVSESNYETAERQFLQLTYRTSDTPEHEAAVYLQSLLNSEIKTSNAKGYELEAANNGQRVLLVAYVPNIHKSTKAAKEELLARTEKVLRKQFGYTEFYLAFYGYDTNLYAMKAGDYTQVAQHNIEPEEEERLHVFYGE</sequence>
<proteinExistence type="predicted"/>
<gene>
    <name evidence="2" type="ORF">GCM10011343_23520</name>
</gene>
<dbReference type="EMBL" id="BMFG01000010">
    <property type="protein sequence ID" value="GGD32763.1"/>
    <property type="molecule type" value="Genomic_DNA"/>
</dbReference>
<reference evidence="2" key="1">
    <citation type="journal article" date="2014" name="Int. J. Syst. Evol. Microbiol.">
        <title>Complete genome sequence of Corynebacterium casei LMG S-19264T (=DSM 44701T), isolated from a smear-ripened cheese.</title>
        <authorList>
            <consortium name="US DOE Joint Genome Institute (JGI-PGF)"/>
            <person name="Walter F."/>
            <person name="Albersmeier A."/>
            <person name="Kalinowski J."/>
            <person name="Ruckert C."/>
        </authorList>
    </citation>
    <scope>NUCLEOTIDE SEQUENCE</scope>
    <source>
        <strain evidence="2">CGMCC 1.12506</strain>
    </source>
</reference>
<keyword evidence="1" id="KW-1133">Transmembrane helix</keyword>
<evidence type="ECO:0000256" key="1">
    <source>
        <dbReference type="SAM" id="Phobius"/>
    </source>
</evidence>